<protein>
    <submittedName>
        <fullName evidence="1">Uncharacterized protein</fullName>
    </submittedName>
</protein>
<organism evidence="1">
    <name type="scientific">marine sediment metagenome</name>
    <dbReference type="NCBI Taxonomy" id="412755"/>
    <lineage>
        <taxon>unclassified sequences</taxon>
        <taxon>metagenomes</taxon>
        <taxon>ecological metagenomes</taxon>
    </lineage>
</organism>
<dbReference type="EMBL" id="LAZR01000253">
    <property type="protein sequence ID" value="KKN79057.1"/>
    <property type="molecule type" value="Genomic_DNA"/>
</dbReference>
<proteinExistence type="predicted"/>
<evidence type="ECO:0000313" key="1">
    <source>
        <dbReference type="EMBL" id="KKN79057.1"/>
    </source>
</evidence>
<name>A0A0F9TVS7_9ZZZZ</name>
<sequence>MACRETVCRFIPALLAATLAVTVAEAQQPAEQSRPVRALTDGISNRLETALAELTGGRRSKGMMAVDEAHRVLQVGKYVEAYPGPFAAAEKAVKEIRRLLQNGQADDARQLLGETVTSFAAAEPPKLRALAVGGGGYRGATLIDVQGKILGEFDRVNSEDKAIATIGGWQDALGFIDIGGETMNLRLDQLIFGPNGTWGEVFVVTTTPVR</sequence>
<accession>A0A0F9TVS7</accession>
<dbReference type="AlphaFoldDB" id="A0A0F9TVS7"/>
<gene>
    <name evidence="1" type="ORF">LCGC14_0343850</name>
</gene>
<reference evidence="1" key="1">
    <citation type="journal article" date="2015" name="Nature">
        <title>Complex archaea that bridge the gap between prokaryotes and eukaryotes.</title>
        <authorList>
            <person name="Spang A."/>
            <person name="Saw J.H."/>
            <person name="Jorgensen S.L."/>
            <person name="Zaremba-Niedzwiedzka K."/>
            <person name="Martijn J."/>
            <person name="Lind A.E."/>
            <person name="van Eijk R."/>
            <person name="Schleper C."/>
            <person name="Guy L."/>
            <person name="Ettema T.J."/>
        </authorList>
    </citation>
    <scope>NUCLEOTIDE SEQUENCE</scope>
</reference>
<comment type="caution">
    <text evidence="1">The sequence shown here is derived from an EMBL/GenBank/DDBJ whole genome shotgun (WGS) entry which is preliminary data.</text>
</comment>